<feature type="domain" description="Major facilitator superfamily (MFS) profile" evidence="9">
    <location>
        <begin position="72"/>
        <end position="463"/>
    </location>
</feature>
<evidence type="ECO:0000256" key="5">
    <source>
        <dbReference type="ARBA" id="ARBA00022989"/>
    </source>
</evidence>
<keyword evidence="6 8" id="KW-0472">Membrane</keyword>
<feature type="transmembrane region" description="Helical" evidence="8">
    <location>
        <begin position="375"/>
        <end position="393"/>
    </location>
</feature>
<dbReference type="GO" id="GO:0005886">
    <property type="term" value="C:plasma membrane"/>
    <property type="evidence" value="ECO:0007669"/>
    <property type="project" value="UniProtKB-SubCell"/>
</dbReference>
<evidence type="ECO:0000256" key="3">
    <source>
        <dbReference type="ARBA" id="ARBA00022475"/>
    </source>
</evidence>
<feature type="region of interest" description="Disordered" evidence="7">
    <location>
        <begin position="1"/>
        <end position="36"/>
    </location>
</feature>
<feature type="transmembrane region" description="Helical" evidence="8">
    <location>
        <begin position="75"/>
        <end position="99"/>
    </location>
</feature>
<proteinExistence type="predicted"/>
<protein>
    <recommendedName>
        <fullName evidence="9">Major facilitator superfamily (MFS) profile domain-containing protein</fullName>
    </recommendedName>
</protein>
<keyword evidence="3" id="KW-1003">Cell membrane</keyword>
<dbReference type="Gene3D" id="1.20.1250.20">
    <property type="entry name" value="MFS general substrate transporter like domains"/>
    <property type="match status" value="1"/>
</dbReference>
<evidence type="ECO:0000256" key="6">
    <source>
        <dbReference type="ARBA" id="ARBA00023136"/>
    </source>
</evidence>
<feature type="transmembrane region" description="Helical" evidence="8">
    <location>
        <begin position="232"/>
        <end position="250"/>
    </location>
</feature>
<evidence type="ECO:0000256" key="7">
    <source>
        <dbReference type="SAM" id="MobiDB-lite"/>
    </source>
</evidence>
<dbReference type="Pfam" id="PF05977">
    <property type="entry name" value="MFS_3"/>
    <property type="match status" value="1"/>
</dbReference>
<feature type="transmembrane region" description="Helical" evidence="8">
    <location>
        <begin position="322"/>
        <end position="340"/>
    </location>
</feature>
<keyword evidence="5 8" id="KW-1133">Transmembrane helix</keyword>
<keyword evidence="4 8" id="KW-0812">Transmembrane</keyword>
<evidence type="ECO:0000313" key="10">
    <source>
        <dbReference type="EMBL" id="SVA07007.1"/>
    </source>
</evidence>
<evidence type="ECO:0000259" key="9">
    <source>
        <dbReference type="PROSITE" id="PS50850"/>
    </source>
</evidence>
<dbReference type="PANTHER" id="PTHR23513">
    <property type="entry name" value="INTEGRAL MEMBRANE EFFLUX PROTEIN-RELATED"/>
    <property type="match status" value="1"/>
</dbReference>
<feature type="transmembrane region" description="Helical" evidence="8">
    <location>
        <begin position="441"/>
        <end position="459"/>
    </location>
</feature>
<evidence type="ECO:0000256" key="1">
    <source>
        <dbReference type="ARBA" id="ARBA00004651"/>
    </source>
</evidence>
<feature type="transmembrane region" description="Helical" evidence="8">
    <location>
        <begin position="413"/>
        <end position="435"/>
    </location>
</feature>
<reference evidence="10" key="1">
    <citation type="submission" date="2018-05" db="EMBL/GenBank/DDBJ databases">
        <authorList>
            <person name="Lanie J.A."/>
            <person name="Ng W.-L."/>
            <person name="Kazmierczak K.M."/>
            <person name="Andrzejewski T.M."/>
            <person name="Davidsen T.M."/>
            <person name="Wayne K.J."/>
            <person name="Tettelin H."/>
            <person name="Glass J.I."/>
            <person name="Rusch D."/>
            <person name="Podicherti R."/>
            <person name="Tsui H.-C.T."/>
            <person name="Winkler M.E."/>
        </authorList>
    </citation>
    <scope>NUCLEOTIDE SEQUENCE</scope>
</reference>
<dbReference type="AlphaFoldDB" id="A0A381SX81"/>
<dbReference type="InterPro" id="IPR036259">
    <property type="entry name" value="MFS_trans_sf"/>
</dbReference>
<feature type="transmembrane region" description="Helical" evidence="8">
    <location>
        <begin position="164"/>
        <end position="181"/>
    </location>
</feature>
<dbReference type="InterPro" id="IPR010290">
    <property type="entry name" value="TM_effector"/>
</dbReference>
<evidence type="ECO:0000256" key="8">
    <source>
        <dbReference type="SAM" id="Phobius"/>
    </source>
</evidence>
<keyword evidence="2" id="KW-0813">Transport</keyword>
<evidence type="ECO:0000256" key="4">
    <source>
        <dbReference type="ARBA" id="ARBA00022692"/>
    </source>
</evidence>
<feature type="transmembrane region" description="Helical" evidence="8">
    <location>
        <begin position="137"/>
        <end position="158"/>
    </location>
</feature>
<dbReference type="InterPro" id="IPR020846">
    <property type="entry name" value="MFS_dom"/>
</dbReference>
<sequence>MKKTESGLIPGPVIGEQDEKNSSPHAAPEYITSPNNLNLDSDTHSEKLLEKILKPKGIPRKLHTFDAFHSRNYRFLWLTTALFSSGFWLQQVVVGWLAYEITGSPLLTSMALGLDALPILVGAPFGGLISDKFDKKILLSIIYSYQAMLMIGYSVVIAMGYANIWNLFIFVFLVGISWVINDPARMSLLAVIVPRKNLINAFALNSMAFSVMRLLVPAAGGFSLAIFGPAPLFVVEAILMFSAAATIMVIQLDKDSSVDNSDRSADQLLADLKSGLTYVIKQKTIIGLTCMTVIMVILVMPFVHGLMPVYAAEVFEVGPQGLGLLLSASGLGSLIGTVILASFTQITRPGKILFVLLGFLGALMATLAINNVYSVAMILVMLLSGSMMSYFSISGATVQGILPDRYRGRVTGIYMMAWGLIPVGSLLAGSIANVVGPQLSTLIGSSLIFISLIAATYCFKGVWKYRLEEDSVG</sequence>
<dbReference type="SUPFAM" id="SSF103473">
    <property type="entry name" value="MFS general substrate transporter"/>
    <property type="match status" value="1"/>
</dbReference>
<feature type="transmembrane region" description="Helical" evidence="8">
    <location>
        <begin position="202"/>
        <end position="226"/>
    </location>
</feature>
<dbReference type="CDD" id="cd06173">
    <property type="entry name" value="MFS_MefA_like"/>
    <property type="match status" value="1"/>
</dbReference>
<dbReference type="GO" id="GO:0022857">
    <property type="term" value="F:transmembrane transporter activity"/>
    <property type="evidence" value="ECO:0007669"/>
    <property type="project" value="InterPro"/>
</dbReference>
<evidence type="ECO:0000256" key="2">
    <source>
        <dbReference type="ARBA" id="ARBA00022448"/>
    </source>
</evidence>
<dbReference type="PROSITE" id="PS50850">
    <property type="entry name" value="MFS"/>
    <property type="match status" value="1"/>
</dbReference>
<dbReference type="EMBL" id="UINC01003515">
    <property type="protein sequence ID" value="SVA07007.1"/>
    <property type="molecule type" value="Genomic_DNA"/>
</dbReference>
<accession>A0A381SX81</accession>
<feature type="transmembrane region" description="Helical" evidence="8">
    <location>
        <begin position="285"/>
        <end position="310"/>
    </location>
</feature>
<name>A0A381SX81_9ZZZZ</name>
<dbReference type="PANTHER" id="PTHR23513:SF6">
    <property type="entry name" value="MAJOR FACILITATOR SUPERFAMILY ASSOCIATED DOMAIN-CONTAINING PROTEIN"/>
    <property type="match status" value="1"/>
</dbReference>
<feature type="transmembrane region" description="Helical" evidence="8">
    <location>
        <begin position="105"/>
        <end position="125"/>
    </location>
</feature>
<comment type="subcellular location">
    <subcellularLocation>
        <location evidence="1">Cell membrane</location>
        <topology evidence="1">Multi-pass membrane protein</topology>
    </subcellularLocation>
</comment>
<organism evidence="10">
    <name type="scientific">marine metagenome</name>
    <dbReference type="NCBI Taxonomy" id="408172"/>
    <lineage>
        <taxon>unclassified sequences</taxon>
        <taxon>metagenomes</taxon>
        <taxon>ecological metagenomes</taxon>
    </lineage>
</organism>
<feature type="transmembrane region" description="Helical" evidence="8">
    <location>
        <begin position="352"/>
        <end position="369"/>
    </location>
</feature>
<gene>
    <name evidence="10" type="ORF">METZ01_LOCUS59861</name>
</gene>